<evidence type="ECO:0000313" key="2">
    <source>
        <dbReference type="EMBL" id="KKN73609.1"/>
    </source>
</evidence>
<reference evidence="2" key="1">
    <citation type="journal article" date="2015" name="Nature">
        <title>Complex archaea that bridge the gap between prokaryotes and eukaryotes.</title>
        <authorList>
            <person name="Spang A."/>
            <person name="Saw J.H."/>
            <person name="Jorgensen S.L."/>
            <person name="Zaremba-Niedzwiedzka K."/>
            <person name="Martijn J."/>
            <person name="Lind A.E."/>
            <person name="van Eijk R."/>
            <person name="Schleper C."/>
            <person name="Guy L."/>
            <person name="Ettema T.J."/>
        </authorList>
    </citation>
    <scope>NUCLEOTIDE SEQUENCE</scope>
</reference>
<feature type="coiled-coil region" evidence="1">
    <location>
        <begin position="5"/>
        <end position="32"/>
    </location>
</feature>
<accession>A0A0F9T329</accession>
<dbReference type="AlphaFoldDB" id="A0A0F9T329"/>
<protein>
    <submittedName>
        <fullName evidence="2">Uncharacterized protein</fullName>
    </submittedName>
</protein>
<dbReference type="EMBL" id="LAZR01000341">
    <property type="protein sequence ID" value="KKN73609.1"/>
    <property type="molecule type" value="Genomic_DNA"/>
</dbReference>
<evidence type="ECO:0000256" key="1">
    <source>
        <dbReference type="SAM" id="Coils"/>
    </source>
</evidence>
<proteinExistence type="predicted"/>
<keyword evidence="1" id="KW-0175">Coiled coil</keyword>
<comment type="caution">
    <text evidence="2">The sequence shown here is derived from an EMBL/GenBank/DDBJ whole genome shotgun (WGS) entry which is preliminary data.</text>
</comment>
<sequence>MKKATKKVVKKVIEKEKTLEELNREIKWLRTEWRNDYSSCRTLVRRDRRNTPGRLYKVLKISDKGFCILIYGREKKDYENISLGKEWAI</sequence>
<gene>
    <name evidence="2" type="ORF">LCGC14_0399250</name>
</gene>
<organism evidence="2">
    <name type="scientific">marine sediment metagenome</name>
    <dbReference type="NCBI Taxonomy" id="412755"/>
    <lineage>
        <taxon>unclassified sequences</taxon>
        <taxon>metagenomes</taxon>
        <taxon>ecological metagenomes</taxon>
    </lineage>
</organism>
<name>A0A0F9T329_9ZZZZ</name>